<dbReference type="GO" id="GO:0000107">
    <property type="term" value="F:imidazoleglycerol-phosphate synthase activity"/>
    <property type="evidence" value="ECO:0007669"/>
    <property type="project" value="UniProtKB-UniRule"/>
</dbReference>
<evidence type="ECO:0000259" key="12">
    <source>
        <dbReference type="Pfam" id="PF00117"/>
    </source>
</evidence>
<dbReference type="Proteomes" id="UP001231445">
    <property type="component" value="Chromosome"/>
</dbReference>
<dbReference type="PROSITE" id="PS51274">
    <property type="entry name" value="GATASE_COBBQ"/>
    <property type="match status" value="1"/>
</dbReference>
<dbReference type="PANTHER" id="PTHR42701:SF1">
    <property type="entry name" value="IMIDAZOLE GLYCEROL PHOSPHATE SYNTHASE SUBUNIT HISH"/>
    <property type="match status" value="1"/>
</dbReference>
<organism evidence="13 14">
    <name type="scientific">Altererythrobacter rubellus</name>
    <dbReference type="NCBI Taxonomy" id="2173831"/>
    <lineage>
        <taxon>Bacteria</taxon>
        <taxon>Pseudomonadati</taxon>
        <taxon>Pseudomonadota</taxon>
        <taxon>Alphaproteobacteria</taxon>
        <taxon>Sphingomonadales</taxon>
        <taxon>Erythrobacteraceae</taxon>
        <taxon>Altererythrobacter</taxon>
    </lineage>
</organism>
<evidence type="ECO:0000256" key="7">
    <source>
        <dbReference type="ARBA" id="ARBA00023239"/>
    </source>
</evidence>
<dbReference type="GO" id="GO:0000105">
    <property type="term" value="P:L-histidine biosynthetic process"/>
    <property type="evidence" value="ECO:0007669"/>
    <property type="project" value="UniProtKB-UniRule"/>
</dbReference>
<gene>
    <name evidence="10 13" type="primary">hisH</name>
    <name evidence="13" type="ORF">QQX03_02195</name>
</gene>
<dbReference type="InterPro" id="IPR017926">
    <property type="entry name" value="GATASE"/>
</dbReference>
<dbReference type="AlphaFoldDB" id="A0A9Y2B8E5"/>
<dbReference type="GO" id="GO:0004359">
    <property type="term" value="F:glutaminase activity"/>
    <property type="evidence" value="ECO:0007669"/>
    <property type="project" value="UniProtKB-EC"/>
</dbReference>
<dbReference type="NCBIfam" id="TIGR01855">
    <property type="entry name" value="IMP_synth_hisH"/>
    <property type="match status" value="1"/>
</dbReference>
<dbReference type="PROSITE" id="PS51273">
    <property type="entry name" value="GATASE_TYPE_1"/>
    <property type="match status" value="1"/>
</dbReference>
<dbReference type="CDD" id="cd01748">
    <property type="entry name" value="GATase1_IGP_Synthase"/>
    <property type="match status" value="1"/>
</dbReference>
<dbReference type="RefSeq" id="WP_285976252.1">
    <property type="nucleotide sequence ID" value="NZ_CP127221.1"/>
</dbReference>
<keyword evidence="7 10" id="KW-0456">Lyase</keyword>
<feature type="active site" description="Nucleophile" evidence="10 11">
    <location>
        <position position="83"/>
    </location>
</feature>
<evidence type="ECO:0000256" key="5">
    <source>
        <dbReference type="ARBA" id="ARBA00022962"/>
    </source>
</evidence>
<evidence type="ECO:0000256" key="8">
    <source>
        <dbReference type="ARBA" id="ARBA00047838"/>
    </source>
</evidence>
<dbReference type="EMBL" id="CP127221">
    <property type="protein sequence ID" value="WIW95940.1"/>
    <property type="molecule type" value="Genomic_DNA"/>
</dbReference>
<evidence type="ECO:0000256" key="4">
    <source>
        <dbReference type="ARBA" id="ARBA00022801"/>
    </source>
</evidence>
<dbReference type="InterPro" id="IPR010139">
    <property type="entry name" value="Imidazole-glycPsynth_HisH"/>
</dbReference>
<keyword evidence="14" id="KW-1185">Reference proteome</keyword>
<keyword evidence="6 10" id="KW-0368">Histidine biosynthesis</keyword>
<comment type="subunit">
    <text evidence="2 10">Heterodimer of HisH and HisF.</text>
</comment>
<feature type="active site" evidence="10 11">
    <location>
        <position position="198"/>
    </location>
</feature>
<dbReference type="EC" id="3.5.1.2" evidence="10"/>
<reference evidence="13 14" key="1">
    <citation type="submission" date="2023-06" db="EMBL/GenBank/DDBJ databases">
        <title>Altererythrobacter rubellus NBRC 112769 genome.</title>
        <authorList>
            <person name="Zhang K."/>
        </authorList>
    </citation>
    <scope>NUCLEOTIDE SEQUENCE [LARGE SCALE GENOMIC DNA]</scope>
    <source>
        <strain evidence="13 14">NBRC 112769</strain>
    </source>
</reference>
<sequence length="214" mass="22768">MMTKSVAIVDYGAGNLLSVRRAFEKVGATVALASRFGDIMDADYLVLPGVGAFRDGMAGLRQNGLDEAVLRFADAGKPLLGICLGMQMLASESEEFGSHNGLDLIPGKVRAIPAAGRDGPLHKIPFIGWARLNASYPGAFEGSPLAGLGEDSFVYLVHSFHVEPEDARNASATYDYDGIKVTAAIQKANIFGCQFHPEKSGPVGLHILRSFLES</sequence>
<comment type="subcellular location">
    <subcellularLocation>
        <location evidence="10">Cytoplasm</location>
    </subcellularLocation>
</comment>
<dbReference type="Pfam" id="PF00117">
    <property type="entry name" value="GATase"/>
    <property type="match status" value="1"/>
</dbReference>
<feature type="domain" description="Glutamine amidotransferase" evidence="12">
    <location>
        <begin position="8"/>
        <end position="212"/>
    </location>
</feature>
<evidence type="ECO:0000313" key="13">
    <source>
        <dbReference type="EMBL" id="WIW95940.1"/>
    </source>
</evidence>
<evidence type="ECO:0000256" key="3">
    <source>
        <dbReference type="ARBA" id="ARBA00022605"/>
    </source>
</evidence>
<comment type="function">
    <text evidence="10">IGPS catalyzes the conversion of PRFAR and glutamine to IGP, AICAR and glutamate. The HisH subunit catalyzes the hydrolysis of glutamine to glutamate and ammonia as part of the synthesis of IGP and AICAR. The resulting ammonia molecule is channeled to the active site of HisF.</text>
</comment>
<keyword evidence="3 10" id="KW-0028">Amino-acid biosynthesis</keyword>
<dbReference type="GO" id="GO:0016829">
    <property type="term" value="F:lyase activity"/>
    <property type="evidence" value="ECO:0007669"/>
    <property type="project" value="UniProtKB-KW"/>
</dbReference>
<comment type="catalytic activity">
    <reaction evidence="8 10">
        <text>5-[(5-phospho-1-deoxy-D-ribulos-1-ylimino)methylamino]-1-(5-phospho-beta-D-ribosyl)imidazole-4-carboxamide + L-glutamine = D-erythro-1-(imidazol-4-yl)glycerol 3-phosphate + 5-amino-1-(5-phospho-beta-D-ribosyl)imidazole-4-carboxamide + L-glutamate + H(+)</text>
        <dbReference type="Rhea" id="RHEA:24793"/>
        <dbReference type="ChEBI" id="CHEBI:15378"/>
        <dbReference type="ChEBI" id="CHEBI:29985"/>
        <dbReference type="ChEBI" id="CHEBI:58278"/>
        <dbReference type="ChEBI" id="CHEBI:58359"/>
        <dbReference type="ChEBI" id="CHEBI:58475"/>
        <dbReference type="ChEBI" id="CHEBI:58525"/>
        <dbReference type="EC" id="4.3.2.10"/>
    </reaction>
</comment>
<accession>A0A9Y2B8E5</accession>
<evidence type="ECO:0000256" key="9">
    <source>
        <dbReference type="ARBA" id="ARBA00049534"/>
    </source>
</evidence>
<comment type="pathway">
    <text evidence="1 10">Amino-acid biosynthesis; L-histidine biosynthesis; L-histidine from 5-phospho-alpha-D-ribose 1-diphosphate: step 5/9.</text>
</comment>
<dbReference type="HAMAP" id="MF_00278">
    <property type="entry name" value="HisH"/>
    <property type="match status" value="1"/>
</dbReference>
<feature type="active site" evidence="10 11">
    <location>
        <position position="196"/>
    </location>
</feature>
<dbReference type="PIRSF" id="PIRSF000495">
    <property type="entry name" value="Amidotransf_hisH"/>
    <property type="match status" value="1"/>
</dbReference>
<dbReference type="SUPFAM" id="SSF52317">
    <property type="entry name" value="Class I glutamine amidotransferase-like"/>
    <property type="match status" value="1"/>
</dbReference>
<keyword evidence="10" id="KW-0963">Cytoplasm</keyword>
<comment type="catalytic activity">
    <reaction evidence="9 10">
        <text>L-glutamine + H2O = L-glutamate + NH4(+)</text>
        <dbReference type="Rhea" id="RHEA:15889"/>
        <dbReference type="ChEBI" id="CHEBI:15377"/>
        <dbReference type="ChEBI" id="CHEBI:28938"/>
        <dbReference type="ChEBI" id="CHEBI:29985"/>
        <dbReference type="ChEBI" id="CHEBI:58359"/>
        <dbReference type="EC" id="3.5.1.2"/>
    </reaction>
</comment>
<keyword evidence="4 10" id="KW-0378">Hydrolase</keyword>
<evidence type="ECO:0000256" key="11">
    <source>
        <dbReference type="PIRSR" id="PIRSR000495-1"/>
    </source>
</evidence>
<dbReference type="EC" id="4.3.2.10" evidence="10"/>
<name>A0A9Y2B8E5_9SPHN</name>
<protein>
    <recommendedName>
        <fullName evidence="10">Imidazole glycerol phosphate synthase subunit HisH</fullName>
        <ecNumber evidence="10">4.3.2.10</ecNumber>
    </recommendedName>
    <alternativeName>
        <fullName evidence="10">IGP synthase glutaminase subunit</fullName>
        <ecNumber evidence="10">3.5.1.2</ecNumber>
    </alternativeName>
    <alternativeName>
        <fullName evidence="10">IGP synthase subunit HisH</fullName>
    </alternativeName>
    <alternativeName>
        <fullName evidence="10">ImGP synthase subunit HisH</fullName>
        <shortName evidence="10">IGPS subunit HisH</shortName>
    </alternativeName>
</protein>
<proteinExistence type="inferred from homology"/>
<dbReference type="KEGG" id="arue:QQX03_02195"/>
<dbReference type="PANTHER" id="PTHR42701">
    <property type="entry name" value="IMIDAZOLE GLYCEROL PHOSPHATE SYNTHASE SUBUNIT HISH"/>
    <property type="match status" value="1"/>
</dbReference>
<evidence type="ECO:0000256" key="10">
    <source>
        <dbReference type="HAMAP-Rule" id="MF_00278"/>
    </source>
</evidence>
<dbReference type="GO" id="GO:0005737">
    <property type="term" value="C:cytoplasm"/>
    <property type="evidence" value="ECO:0007669"/>
    <property type="project" value="UniProtKB-SubCell"/>
</dbReference>
<evidence type="ECO:0000256" key="6">
    <source>
        <dbReference type="ARBA" id="ARBA00023102"/>
    </source>
</evidence>
<evidence type="ECO:0000256" key="1">
    <source>
        <dbReference type="ARBA" id="ARBA00005091"/>
    </source>
</evidence>
<keyword evidence="5 10" id="KW-0315">Glutamine amidotransferase</keyword>
<evidence type="ECO:0000256" key="2">
    <source>
        <dbReference type="ARBA" id="ARBA00011152"/>
    </source>
</evidence>
<evidence type="ECO:0000313" key="14">
    <source>
        <dbReference type="Proteomes" id="UP001231445"/>
    </source>
</evidence>
<dbReference type="InterPro" id="IPR029062">
    <property type="entry name" value="Class_I_gatase-like"/>
</dbReference>
<dbReference type="Gene3D" id="3.40.50.880">
    <property type="match status" value="1"/>
</dbReference>